<reference evidence="1" key="1">
    <citation type="submission" date="2020-01" db="EMBL/GenBank/DDBJ databases">
        <authorList>
            <person name="Richard D."/>
        </authorList>
    </citation>
    <scope>NUCLEOTIDE SEQUENCE</scope>
    <source>
        <strain evidence="1">JP541</strain>
    </source>
</reference>
<gene>
    <name evidence="1" type="ORF">GUH15_32570</name>
</gene>
<name>A0A8I0HDN9_XANCI</name>
<protein>
    <submittedName>
        <fullName evidence="1">Uncharacterized protein</fullName>
    </submittedName>
</protein>
<dbReference type="Proteomes" id="UP000653002">
    <property type="component" value="Unassembled WGS sequence"/>
</dbReference>
<sequence length="54" mass="6317">MNFHETKYPYYICHARQADNDLHCQGTRIMESDLAEVVLNALKQFAQVCLDSER</sequence>
<evidence type="ECO:0000313" key="2">
    <source>
        <dbReference type="Proteomes" id="UP000653002"/>
    </source>
</evidence>
<feature type="non-terminal residue" evidence="1">
    <location>
        <position position="54"/>
    </location>
</feature>
<dbReference type="EMBL" id="JAABFR010002777">
    <property type="protein sequence ID" value="MBD4340697.1"/>
    <property type="molecule type" value="Genomic_DNA"/>
</dbReference>
<dbReference type="AlphaFoldDB" id="A0A8I0HDN9"/>
<evidence type="ECO:0000313" key="1">
    <source>
        <dbReference type="EMBL" id="MBD4340697.1"/>
    </source>
</evidence>
<comment type="caution">
    <text evidence="1">The sequence shown here is derived from an EMBL/GenBank/DDBJ whole genome shotgun (WGS) entry which is preliminary data.</text>
</comment>
<organism evidence="1 2">
    <name type="scientific">Xanthomonas citri pv. citri</name>
    <dbReference type="NCBI Taxonomy" id="611301"/>
    <lineage>
        <taxon>Bacteria</taxon>
        <taxon>Pseudomonadati</taxon>
        <taxon>Pseudomonadota</taxon>
        <taxon>Gammaproteobacteria</taxon>
        <taxon>Lysobacterales</taxon>
        <taxon>Lysobacteraceae</taxon>
        <taxon>Xanthomonas</taxon>
    </lineage>
</organism>
<proteinExistence type="predicted"/>
<accession>A0A8I0HDN9</accession>